<evidence type="ECO:0008006" key="4">
    <source>
        <dbReference type="Google" id="ProtNLM"/>
    </source>
</evidence>
<dbReference type="Proteomes" id="UP000054011">
    <property type="component" value="Unassembled WGS sequence"/>
</dbReference>
<dbReference type="RefSeq" id="WP_058944947.1">
    <property type="nucleotide sequence ID" value="NZ_LNSV01000113.1"/>
</dbReference>
<dbReference type="STRING" id="936756.ATE80_27345"/>
<protein>
    <recommendedName>
        <fullName evidence="4">DUF3558 domain-containing protein</fullName>
    </recommendedName>
</protein>
<feature type="compositionally biased region" description="Acidic residues" evidence="1">
    <location>
        <begin position="1"/>
        <end position="12"/>
    </location>
</feature>
<feature type="compositionally biased region" description="Acidic residues" evidence="1">
    <location>
        <begin position="247"/>
        <end position="258"/>
    </location>
</feature>
<feature type="region of interest" description="Disordered" evidence="1">
    <location>
        <begin position="1"/>
        <end position="80"/>
    </location>
</feature>
<name>A0A117IUK9_9ACTN</name>
<dbReference type="AlphaFoldDB" id="A0A117IUK9"/>
<accession>A0A117IUK9</accession>
<gene>
    <name evidence="2" type="ORF">ATE80_27345</name>
</gene>
<comment type="caution">
    <text evidence="2">The sequence shown here is derived from an EMBL/GenBank/DDBJ whole genome shotgun (WGS) entry which is preliminary data.</text>
</comment>
<dbReference type="EMBL" id="LNSV01000113">
    <property type="protein sequence ID" value="KUH35765.1"/>
    <property type="molecule type" value="Genomic_DNA"/>
</dbReference>
<proteinExistence type="predicted"/>
<evidence type="ECO:0000313" key="2">
    <source>
        <dbReference type="EMBL" id="KUH35765.1"/>
    </source>
</evidence>
<sequence length="299" mass="30468">MISDLELLDDDGEPVRGPDPGARAPGSGAAGPYTGASAPRAGAAGPYAGGGGGVGGPPSGGPGGGPRVPAGDAPAAGVRDPRGRPWPWALGGALVASVVWGGGLAVHQALDRGPDLGGYRATDGLCAEAPLSSLVAAYGKRGATTSDDSTRHPALDRAYCSVQLGEQPTTYEVTIRYELHRQVDPGAEFDAKERQSLLDEGPEPQPVVGLGEQAYFGDGASYADLVVLDGHTVLGLSVSLVHEYDLDGEDHESPDEQEVPALTDVKGPMVEDMRKLMEVLRGAPPEGIQPSSVPTPGAD</sequence>
<feature type="compositionally biased region" description="Low complexity" evidence="1">
    <location>
        <begin position="18"/>
        <end position="46"/>
    </location>
</feature>
<dbReference type="OrthoDB" id="4515152at2"/>
<evidence type="ECO:0000256" key="1">
    <source>
        <dbReference type="SAM" id="MobiDB-lite"/>
    </source>
</evidence>
<organism evidence="2 3">
    <name type="scientific">Streptomyces kanasensis</name>
    <dbReference type="NCBI Taxonomy" id="936756"/>
    <lineage>
        <taxon>Bacteria</taxon>
        <taxon>Bacillati</taxon>
        <taxon>Actinomycetota</taxon>
        <taxon>Actinomycetes</taxon>
        <taxon>Kitasatosporales</taxon>
        <taxon>Streptomycetaceae</taxon>
        <taxon>Streptomyces</taxon>
    </lineage>
</organism>
<keyword evidence="3" id="KW-1185">Reference proteome</keyword>
<feature type="region of interest" description="Disordered" evidence="1">
    <location>
        <begin position="247"/>
        <end position="268"/>
    </location>
</feature>
<feature type="compositionally biased region" description="Low complexity" evidence="1">
    <location>
        <begin position="67"/>
        <end position="78"/>
    </location>
</feature>
<evidence type="ECO:0000313" key="3">
    <source>
        <dbReference type="Proteomes" id="UP000054011"/>
    </source>
</evidence>
<reference evidence="2 3" key="1">
    <citation type="submission" date="2015-11" db="EMBL/GenBank/DDBJ databases">
        <title>Genome-wide analysis reveals the secondary metabolome in Streptomyces kanasensis ZX01.</title>
        <authorList>
            <person name="Zhang G."/>
            <person name="Han L."/>
            <person name="Feng J."/>
            <person name="Zhang X."/>
        </authorList>
    </citation>
    <scope>NUCLEOTIDE SEQUENCE [LARGE SCALE GENOMIC DNA]</scope>
    <source>
        <strain evidence="2 3">ZX01</strain>
    </source>
</reference>
<feature type="compositionally biased region" description="Gly residues" evidence="1">
    <location>
        <begin position="47"/>
        <end position="66"/>
    </location>
</feature>